<dbReference type="NCBIfam" id="TIGR04183">
    <property type="entry name" value="Por_Secre_tail"/>
    <property type="match status" value="1"/>
</dbReference>
<dbReference type="Pfam" id="PF02018">
    <property type="entry name" value="CBM_4_9"/>
    <property type="match status" value="1"/>
</dbReference>
<accession>A0A644XGK8</accession>
<reference evidence="4" key="1">
    <citation type="submission" date="2019-08" db="EMBL/GenBank/DDBJ databases">
        <authorList>
            <person name="Kucharzyk K."/>
            <person name="Murdoch R.W."/>
            <person name="Higgins S."/>
            <person name="Loffler F."/>
        </authorList>
    </citation>
    <scope>NUCLEOTIDE SEQUENCE</scope>
</reference>
<evidence type="ECO:0000256" key="1">
    <source>
        <dbReference type="ARBA" id="ARBA00022801"/>
    </source>
</evidence>
<evidence type="ECO:0000313" key="4">
    <source>
        <dbReference type="EMBL" id="MPM15047.1"/>
    </source>
</evidence>
<proteinExistence type="predicted"/>
<evidence type="ECO:0000259" key="2">
    <source>
        <dbReference type="Pfam" id="PF02018"/>
    </source>
</evidence>
<protein>
    <recommendedName>
        <fullName evidence="5">Secretion system C-terminal sorting domain-containing protein</fullName>
    </recommendedName>
</protein>
<evidence type="ECO:0008006" key="5">
    <source>
        <dbReference type="Google" id="ProtNLM"/>
    </source>
</evidence>
<dbReference type="InterPro" id="IPR008979">
    <property type="entry name" value="Galactose-bd-like_sf"/>
</dbReference>
<dbReference type="InterPro" id="IPR003305">
    <property type="entry name" value="CenC_carb-bd"/>
</dbReference>
<dbReference type="InterPro" id="IPR026444">
    <property type="entry name" value="Secre_tail"/>
</dbReference>
<organism evidence="4">
    <name type="scientific">bioreactor metagenome</name>
    <dbReference type="NCBI Taxonomy" id="1076179"/>
    <lineage>
        <taxon>unclassified sequences</taxon>
        <taxon>metagenomes</taxon>
        <taxon>ecological metagenomes</taxon>
    </lineage>
</organism>
<keyword evidence="1" id="KW-0378">Hydrolase</keyword>
<evidence type="ECO:0000259" key="3">
    <source>
        <dbReference type="Pfam" id="PF18962"/>
    </source>
</evidence>
<dbReference type="EMBL" id="VSSQ01002377">
    <property type="protein sequence ID" value="MPM15047.1"/>
    <property type="molecule type" value="Genomic_DNA"/>
</dbReference>
<gene>
    <name evidence="4" type="ORF">SDC9_61412</name>
</gene>
<dbReference type="AlphaFoldDB" id="A0A644XGK8"/>
<feature type="domain" description="Secretion system C-terminal sorting" evidence="3">
    <location>
        <begin position="388"/>
        <end position="456"/>
    </location>
</feature>
<name>A0A644XGK8_9ZZZZ</name>
<dbReference type="Gene3D" id="2.60.120.260">
    <property type="entry name" value="Galactose-binding domain-like"/>
    <property type="match status" value="1"/>
</dbReference>
<dbReference type="Pfam" id="PF18962">
    <property type="entry name" value="Por_Secre_tail"/>
    <property type="match status" value="1"/>
</dbReference>
<dbReference type="SUPFAM" id="SSF49785">
    <property type="entry name" value="Galactose-binding domain-like"/>
    <property type="match status" value="1"/>
</dbReference>
<dbReference type="GO" id="GO:0016798">
    <property type="term" value="F:hydrolase activity, acting on glycosyl bonds"/>
    <property type="evidence" value="ECO:0007669"/>
    <property type="project" value="InterPro"/>
</dbReference>
<comment type="caution">
    <text evidence="4">The sequence shown here is derived from an EMBL/GenBank/DDBJ whole genome shotgun (WGS) entry which is preliminary data.</text>
</comment>
<feature type="domain" description="CBM-cenC" evidence="2">
    <location>
        <begin position="45"/>
        <end position="171"/>
    </location>
</feature>
<sequence>MLQISEYKPTKKKSVSLKNFTVMKKALLLAALFTLVYSSGIGQQVFYSGFETWDDANTPTNWIGVATNITLTDVTQFTTSPFEGTYSMKINNDTSAHKRVSTKAVSVTAGTVYNISFYARGNGEVRTGFYDGASYGTYNAYVVINGTTWTKVEQSIICDTTSATAEFILSVRNTLATNDHLQIDSFYVSEGTLTGVSIHDIQYTTGDTSSYYGDPVNTGGIVSAVKTGAYWIQNGTGPWSGVYVYDSGHSPAIGDSVTFSAVVDEYYGLTELKSVGNYVTVSTGNAVQVTAIALPDGALEMYEGVLCKVTNVECTSLPDTYLEWVVGDGMDNLKVGDLIYAYTPTIGTFYDITGIMDYNFSERKIQPRSAADVSIHNGIEESAISSSVYPNPADEYVTVNAATEGVMLVSDITGRIVFSSAFNQTATINVSDLESGIYNVTINGNNGEFAISKLIVK</sequence>